<evidence type="ECO:0000259" key="1">
    <source>
        <dbReference type="Pfam" id="PF00176"/>
    </source>
</evidence>
<dbReference type="InterPro" id="IPR027417">
    <property type="entry name" value="P-loop_NTPase"/>
</dbReference>
<dbReference type="GO" id="GO:0017025">
    <property type="term" value="F:TBP-class protein binding"/>
    <property type="evidence" value="ECO:0007669"/>
    <property type="project" value="InterPro"/>
</dbReference>
<dbReference type="AlphaFoldDB" id="A0A8S9Z6J1"/>
<keyword evidence="3" id="KW-1185">Reference proteome</keyword>
<dbReference type="EMBL" id="JABEBT010000197">
    <property type="protein sequence ID" value="KAF7624801.1"/>
    <property type="molecule type" value="Genomic_DNA"/>
</dbReference>
<dbReference type="GO" id="GO:0003677">
    <property type="term" value="F:DNA binding"/>
    <property type="evidence" value="ECO:0007669"/>
    <property type="project" value="InterPro"/>
</dbReference>
<dbReference type="InterPro" id="IPR000330">
    <property type="entry name" value="SNF2_N"/>
</dbReference>
<dbReference type="SUPFAM" id="SSF52540">
    <property type="entry name" value="P-loop containing nucleoside triphosphate hydrolases"/>
    <property type="match status" value="1"/>
</dbReference>
<dbReference type="Pfam" id="PF00176">
    <property type="entry name" value="SNF2-rel_dom"/>
    <property type="match status" value="1"/>
</dbReference>
<evidence type="ECO:0000313" key="3">
    <source>
        <dbReference type="Proteomes" id="UP000605970"/>
    </source>
</evidence>
<sequence>MFLYYIYLNLFKEFLLRLDFYGVVFPVITDRQLRLSIVREKISSNIPCIILLLSNSNPAVRFRIRAASAYAFRHFVTLLPLENKQKHFLHELFENSETDKQSTMMMQTTYLNSFSLVDVLGCPGNLPKLKREDIPFLVDTLNLRTYQLEEWKSYFSSSQIYIEKLTDCKERHSVISNGNRERILVISYEELRSNKVLCIRNPSSQLFENICALKSAHRLILSGTPVQNSPADLWALFTYLSSRAAFHSKFMRPIMACRSQRSSEQQIKDGEQALQSLHKQCLPFILRRLKAEVLTELPEKIVQDRECELSLLQRHLYKLIVEFCSLNVRGAGGGGKSHFLIQIIFGLYNND</sequence>
<dbReference type="Gene3D" id="3.40.50.300">
    <property type="entry name" value="P-loop containing nucleotide triphosphate hydrolases"/>
    <property type="match status" value="1"/>
</dbReference>
<proteinExistence type="predicted"/>
<dbReference type="PANTHER" id="PTHR36498">
    <property type="entry name" value="TATA-BINDING PROTEIN-ASSOCIATED FACTOR 172"/>
    <property type="match status" value="1"/>
</dbReference>
<dbReference type="OrthoDB" id="448448at2759"/>
<feature type="domain" description="SNF2 N-terminal" evidence="1">
    <location>
        <begin position="199"/>
        <end position="319"/>
    </location>
</feature>
<dbReference type="InterPro" id="IPR044972">
    <property type="entry name" value="Mot1"/>
</dbReference>
<protein>
    <submittedName>
        <fullName evidence="2">SNF2_N domain-containing protein</fullName>
    </submittedName>
</protein>
<organism evidence="2 3">
    <name type="scientific">Meloidogyne graminicola</name>
    <dbReference type="NCBI Taxonomy" id="189291"/>
    <lineage>
        <taxon>Eukaryota</taxon>
        <taxon>Metazoa</taxon>
        <taxon>Ecdysozoa</taxon>
        <taxon>Nematoda</taxon>
        <taxon>Chromadorea</taxon>
        <taxon>Rhabditida</taxon>
        <taxon>Tylenchina</taxon>
        <taxon>Tylenchomorpha</taxon>
        <taxon>Tylenchoidea</taxon>
        <taxon>Meloidogynidae</taxon>
        <taxon>Meloidogyninae</taxon>
        <taxon>Meloidogyne</taxon>
    </lineage>
</organism>
<name>A0A8S9Z6J1_9BILA</name>
<dbReference type="GO" id="GO:0005524">
    <property type="term" value="F:ATP binding"/>
    <property type="evidence" value="ECO:0007669"/>
    <property type="project" value="InterPro"/>
</dbReference>
<dbReference type="GO" id="GO:0016887">
    <property type="term" value="F:ATP hydrolysis activity"/>
    <property type="evidence" value="ECO:0007669"/>
    <property type="project" value="InterPro"/>
</dbReference>
<dbReference type="PANTHER" id="PTHR36498:SF1">
    <property type="entry name" value="TATA-BINDING PROTEIN-ASSOCIATED FACTOR 172"/>
    <property type="match status" value="1"/>
</dbReference>
<dbReference type="Gene3D" id="3.40.50.10810">
    <property type="entry name" value="Tandem AAA-ATPase domain"/>
    <property type="match status" value="1"/>
</dbReference>
<comment type="caution">
    <text evidence="2">The sequence shown here is derived from an EMBL/GenBank/DDBJ whole genome shotgun (WGS) entry which is preliminary data.</text>
</comment>
<dbReference type="Proteomes" id="UP000605970">
    <property type="component" value="Unassembled WGS sequence"/>
</dbReference>
<evidence type="ECO:0000313" key="2">
    <source>
        <dbReference type="EMBL" id="KAF7624801.1"/>
    </source>
</evidence>
<gene>
    <name evidence="2" type="ORF">Mgra_00009927</name>
</gene>
<accession>A0A8S9Z6J1</accession>
<reference evidence="2" key="1">
    <citation type="journal article" date="2020" name="Ecol. Evol.">
        <title>Genome structure and content of the rice root-knot nematode (Meloidogyne graminicola).</title>
        <authorList>
            <person name="Phan N.T."/>
            <person name="Danchin E.G.J."/>
            <person name="Klopp C."/>
            <person name="Perfus-Barbeoch L."/>
            <person name="Kozlowski D.K."/>
            <person name="Koutsovoulos G.D."/>
            <person name="Lopez-Roques C."/>
            <person name="Bouchez O."/>
            <person name="Zahm M."/>
            <person name="Besnard G."/>
            <person name="Bellafiore S."/>
        </authorList>
    </citation>
    <scope>NUCLEOTIDE SEQUENCE</scope>
    <source>
        <strain evidence="2">VN-18</strain>
    </source>
</reference>
<dbReference type="InterPro" id="IPR038718">
    <property type="entry name" value="SNF2-like_sf"/>
</dbReference>